<dbReference type="InterPro" id="IPR014729">
    <property type="entry name" value="Rossmann-like_a/b/a_fold"/>
</dbReference>
<keyword evidence="5" id="KW-0547">Nucleotide-binding</keyword>
<evidence type="ECO:0000256" key="3">
    <source>
        <dbReference type="ARBA" id="ARBA00022598"/>
    </source>
</evidence>
<dbReference type="GO" id="GO:0005524">
    <property type="term" value="F:ATP binding"/>
    <property type="evidence" value="ECO:0007669"/>
    <property type="project" value="UniProtKB-KW"/>
</dbReference>
<dbReference type="FunFam" id="3.40.50.620:FF:000186">
    <property type="entry name" value="Putative Cysteinyl-tRNA synthetase"/>
    <property type="match status" value="1"/>
</dbReference>
<organism evidence="14 15">
    <name type="scientific">Penicillium vulpinum</name>
    <dbReference type="NCBI Taxonomy" id="29845"/>
    <lineage>
        <taxon>Eukaryota</taxon>
        <taxon>Fungi</taxon>
        <taxon>Dikarya</taxon>
        <taxon>Ascomycota</taxon>
        <taxon>Pezizomycotina</taxon>
        <taxon>Eurotiomycetes</taxon>
        <taxon>Eurotiomycetidae</taxon>
        <taxon>Eurotiales</taxon>
        <taxon>Aspergillaceae</taxon>
        <taxon>Penicillium</taxon>
    </lineage>
</organism>
<dbReference type="SUPFAM" id="SSF47323">
    <property type="entry name" value="Anticodon-binding domain of a subclass of class I aminoacyl-tRNA synthetases"/>
    <property type="match status" value="1"/>
</dbReference>
<keyword evidence="9" id="KW-0030">Aminoacyl-tRNA synthetase</keyword>
<dbReference type="InterPro" id="IPR015803">
    <property type="entry name" value="Cys-tRNA-ligase"/>
</dbReference>
<comment type="caution">
    <text evidence="14">The sequence shown here is derived from an EMBL/GenBank/DDBJ whole genome shotgun (WGS) entry which is preliminary data.</text>
</comment>
<dbReference type="Gene3D" id="3.40.50.620">
    <property type="entry name" value="HUPs"/>
    <property type="match status" value="1"/>
</dbReference>
<proteinExistence type="inferred from homology"/>
<evidence type="ECO:0000256" key="11">
    <source>
        <dbReference type="SAM" id="Coils"/>
    </source>
</evidence>
<accession>A0A1V6SFD0</accession>
<evidence type="ECO:0000256" key="4">
    <source>
        <dbReference type="ARBA" id="ARBA00022723"/>
    </source>
</evidence>
<feature type="region of interest" description="Disordered" evidence="12">
    <location>
        <begin position="808"/>
        <end position="849"/>
    </location>
</feature>
<dbReference type="PRINTS" id="PR00983">
    <property type="entry name" value="TRNASYNTHCYS"/>
</dbReference>
<keyword evidence="15" id="KW-1185">Reference proteome</keyword>
<keyword evidence="4" id="KW-0479">Metal-binding</keyword>
<dbReference type="GO" id="GO:0006423">
    <property type="term" value="P:cysteinyl-tRNA aminoacylation"/>
    <property type="evidence" value="ECO:0007669"/>
    <property type="project" value="InterPro"/>
</dbReference>
<dbReference type="AlphaFoldDB" id="A0A1V6SFD0"/>
<dbReference type="Proteomes" id="UP000191518">
    <property type="component" value="Unassembled WGS sequence"/>
</dbReference>
<evidence type="ECO:0000256" key="8">
    <source>
        <dbReference type="ARBA" id="ARBA00022917"/>
    </source>
</evidence>
<evidence type="ECO:0000256" key="5">
    <source>
        <dbReference type="ARBA" id="ARBA00022741"/>
    </source>
</evidence>
<dbReference type="InterPro" id="IPR009080">
    <property type="entry name" value="tRNAsynth_Ia_anticodon-bd"/>
</dbReference>
<dbReference type="GO" id="GO:0004817">
    <property type="term" value="F:cysteine-tRNA ligase activity"/>
    <property type="evidence" value="ECO:0007669"/>
    <property type="project" value="UniProtKB-EC"/>
</dbReference>
<dbReference type="InterPro" id="IPR032678">
    <property type="entry name" value="tRNA-synt_1_cat_dom"/>
</dbReference>
<feature type="coiled-coil region" evidence="11">
    <location>
        <begin position="760"/>
        <end position="790"/>
    </location>
</feature>
<evidence type="ECO:0000256" key="12">
    <source>
        <dbReference type="SAM" id="MobiDB-lite"/>
    </source>
</evidence>
<evidence type="ECO:0000256" key="1">
    <source>
        <dbReference type="ARBA" id="ARBA00001947"/>
    </source>
</evidence>
<comment type="cofactor">
    <cofactor evidence="1">
        <name>Zn(2+)</name>
        <dbReference type="ChEBI" id="CHEBI:29105"/>
    </cofactor>
</comment>
<dbReference type="GO" id="GO:0005737">
    <property type="term" value="C:cytoplasm"/>
    <property type="evidence" value="ECO:0007669"/>
    <property type="project" value="TreeGrafter"/>
</dbReference>
<evidence type="ECO:0000313" key="14">
    <source>
        <dbReference type="EMBL" id="OQE12283.1"/>
    </source>
</evidence>
<dbReference type="EMBL" id="MDYP01000001">
    <property type="protein sequence ID" value="OQE12283.1"/>
    <property type="molecule type" value="Genomic_DNA"/>
</dbReference>
<dbReference type="CDD" id="cd00672">
    <property type="entry name" value="CysRS_core"/>
    <property type="match status" value="1"/>
</dbReference>
<keyword evidence="6" id="KW-0862">Zinc</keyword>
<dbReference type="OrthoDB" id="438179at2759"/>
<keyword evidence="11" id="KW-0175">Coiled coil</keyword>
<evidence type="ECO:0000313" key="15">
    <source>
        <dbReference type="Proteomes" id="UP000191518"/>
    </source>
</evidence>
<dbReference type="PANTHER" id="PTHR10890:SF3">
    <property type="entry name" value="CYSTEINE--TRNA LIGASE, CYTOPLASMIC"/>
    <property type="match status" value="1"/>
</dbReference>
<dbReference type="InterPro" id="IPR024909">
    <property type="entry name" value="Cys-tRNA/MSH_ligase"/>
</dbReference>
<evidence type="ECO:0000259" key="13">
    <source>
        <dbReference type="Pfam" id="PF01406"/>
    </source>
</evidence>
<evidence type="ECO:0000256" key="2">
    <source>
        <dbReference type="ARBA" id="ARBA00012832"/>
    </source>
</evidence>
<evidence type="ECO:0000256" key="6">
    <source>
        <dbReference type="ARBA" id="ARBA00022833"/>
    </source>
</evidence>
<dbReference type="PANTHER" id="PTHR10890">
    <property type="entry name" value="CYSTEINYL-TRNA SYNTHETASE"/>
    <property type="match status" value="1"/>
</dbReference>
<feature type="domain" description="tRNA synthetases class I catalytic" evidence="13">
    <location>
        <begin position="93"/>
        <end position="533"/>
    </location>
</feature>
<dbReference type="NCBIfam" id="TIGR00435">
    <property type="entry name" value="cysS"/>
    <property type="match status" value="1"/>
</dbReference>
<dbReference type="STRING" id="29845.A0A1V6SFD0"/>
<keyword evidence="7" id="KW-0067">ATP-binding</keyword>
<dbReference type="HAMAP" id="MF_00041">
    <property type="entry name" value="Cys_tRNA_synth"/>
    <property type="match status" value="1"/>
</dbReference>
<feature type="compositionally biased region" description="Basic and acidic residues" evidence="12">
    <location>
        <begin position="831"/>
        <end position="841"/>
    </location>
</feature>
<sequence>MSRSGPDKSPSPSIAFASLFMLSPRPSLLPFSFFSPSKQRFLLSVTSFRSMSSRQQPPWRQPASSPDAQLPPLKVWNSLTKSKTPFVPIDPAGKKVVWYACGPTVYDDAHLGHARNYVSTDIIRRIMRDYFKFDVKFVMNITDVDDKIILRARQQHLFNEFVGVNPTITPEVLDTVKNAFVAYLKKNLPLLDSELPPSKYQNEVEKTYATILNGGALPGNEKAGDDEAKVKMHIKTAASAAKVIAQAETRDGSSADALFAESFYTNAQDLILPYLDALKGALVDANDHSIFTKLTKRYEERFTKDMRDLNVLDPTELTRVTEYGDEIAAFVDRIVKNNFGYATKDGSVYFDINAFEAAGHPYARLEPWSRSDNKLAAEGEGSLASKTTEKRGPSDFALWKSSKPGEPSWSSTWGKGRPGWHIECSAMASARLGNQMDIHSGGIDLAFPHHDNELAQSEAYWHGDHDHEQWVNYFLHMGHLSIQGSKMSKSLKNFTTIREALDRKDWSPRSLRIVFLLGGWKDGVEITEDLVNTGSSWEEKVNNFFLKVKDPAALQSSGTDTTFAADLEATTKAVNDQLCDSFNTPAVMASISELISKFNIADKATVPSEDVHAAAQWVTSMVNIFGLNGTASADSTEIGWSGIDIPDEAKPYLYPLSALRDTLREAARSKHGISAKDVEAAVAQASAPKETSESAKPYAELFSNFRAKVESLGSSDSIGKDILSLCDRVRDIDLFDVGIALEDRENQPALVRPVTQEMLKAREEKEAKALQKQAEKLKKEQEALKKAEKGKLSHLEMFRTNEYSAWDEEGMPTRDTAGEEITKSRAKKLRKEWERQKKAHEAWLATQAK</sequence>
<evidence type="ECO:0000256" key="10">
    <source>
        <dbReference type="ARBA" id="ARBA00031499"/>
    </source>
</evidence>
<name>A0A1V6SFD0_9EURO</name>
<evidence type="ECO:0000256" key="9">
    <source>
        <dbReference type="ARBA" id="ARBA00023146"/>
    </source>
</evidence>
<keyword evidence="3" id="KW-0436">Ligase</keyword>
<dbReference type="SUPFAM" id="SSF52374">
    <property type="entry name" value="Nucleotidylyl transferase"/>
    <property type="match status" value="1"/>
</dbReference>
<evidence type="ECO:0000256" key="7">
    <source>
        <dbReference type="ARBA" id="ARBA00022840"/>
    </source>
</evidence>
<keyword evidence="8" id="KW-0648">Protein biosynthesis</keyword>
<protein>
    <recommendedName>
        <fullName evidence="2">cysteine--tRNA ligase</fullName>
        <ecNumber evidence="2">6.1.1.16</ecNumber>
    </recommendedName>
    <alternativeName>
        <fullName evidence="10">Cysteinyl-tRNA synthetase</fullName>
    </alternativeName>
</protein>
<dbReference type="Pfam" id="PF01406">
    <property type="entry name" value="tRNA-synt_1e"/>
    <property type="match status" value="1"/>
</dbReference>
<dbReference type="EC" id="6.1.1.16" evidence="2"/>
<dbReference type="FunFam" id="3.40.50.620:FF:000228">
    <property type="entry name" value="Cysteinyl-tRNA synthetase"/>
    <property type="match status" value="1"/>
</dbReference>
<dbReference type="GO" id="GO:0046872">
    <property type="term" value="F:metal ion binding"/>
    <property type="evidence" value="ECO:0007669"/>
    <property type="project" value="UniProtKB-KW"/>
</dbReference>
<gene>
    <name evidence="14" type="ORF">PENVUL_c001G04897</name>
</gene>
<reference evidence="15" key="1">
    <citation type="journal article" date="2017" name="Nat. Microbiol.">
        <title>Global analysis of biosynthetic gene clusters reveals vast potential of secondary metabolite production in Penicillium species.</title>
        <authorList>
            <person name="Nielsen J.C."/>
            <person name="Grijseels S."/>
            <person name="Prigent S."/>
            <person name="Ji B."/>
            <person name="Dainat J."/>
            <person name="Nielsen K.F."/>
            <person name="Frisvad J.C."/>
            <person name="Workman M."/>
            <person name="Nielsen J."/>
        </authorList>
    </citation>
    <scope>NUCLEOTIDE SEQUENCE [LARGE SCALE GENOMIC DNA]</scope>
    <source>
        <strain evidence="15">IBT 29486</strain>
    </source>
</reference>